<dbReference type="EMBL" id="KN837209">
    <property type="protein sequence ID" value="KIJ33717.1"/>
    <property type="molecule type" value="Genomic_DNA"/>
</dbReference>
<dbReference type="InterPro" id="IPR041078">
    <property type="entry name" value="Plavaka"/>
</dbReference>
<accession>A0A0C9UWR0</accession>
<sequence>MVPEDDFEDNPPMGWEQPQYLDILMNETHEFCQGYQTQRAYDGHEEAPQPRFPLLRTFPMRMKSFKNHFQGQQELPSTQDCTAPSFGNVALLLKKIDELPSSTAWKCHTVTLHGDIPDYNGVTQDEEVKIWCHDPVEVI</sequence>
<evidence type="ECO:0000313" key="2">
    <source>
        <dbReference type="Proteomes" id="UP000054279"/>
    </source>
</evidence>
<dbReference type="Pfam" id="PF18759">
    <property type="entry name" value="Plavaka"/>
    <property type="match status" value="1"/>
</dbReference>
<gene>
    <name evidence="1" type="ORF">M422DRAFT_264335</name>
</gene>
<reference evidence="1 2" key="1">
    <citation type="submission" date="2014-06" db="EMBL/GenBank/DDBJ databases">
        <title>Evolutionary Origins and Diversification of the Mycorrhizal Mutualists.</title>
        <authorList>
            <consortium name="DOE Joint Genome Institute"/>
            <consortium name="Mycorrhizal Genomics Consortium"/>
            <person name="Kohler A."/>
            <person name="Kuo A."/>
            <person name="Nagy L.G."/>
            <person name="Floudas D."/>
            <person name="Copeland A."/>
            <person name="Barry K.W."/>
            <person name="Cichocki N."/>
            <person name="Veneault-Fourrey C."/>
            <person name="LaButti K."/>
            <person name="Lindquist E.A."/>
            <person name="Lipzen A."/>
            <person name="Lundell T."/>
            <person name="Morin E."/>
            <person name="Murat C."/>
            <person name="Riley R."/>
            <person name="Ohm R."/>
            <person name="Sun H."/>
            <person name="Tunlid A."/>
            <person name="Henrissat B."/>
            <person name="Grigoriev I.V."/>
            <person name="Hibbett D.S."/>
            <person name="Martin F."/>
        </authorList>
    </citation>
    <scope>NUCLEOTIDE SEQUENCE [LARGE SCALE GENOMIC DNA]</scope>
    <source>
        <strain evidence="1 2">SS14</strain>
    </source>
</reference>
<keyword evidence="2" id="KW-1185">Reference proteome</keyword>
<dbReference type="AlphaFoldDB" id="A0A0C9UWR0"/>
<evidence type="ECO:0000313" key="1">
    <source>
        <dbReference type="EMBL" id="KIJ33717.1"/>
    </source>
</evidence>
<name>A0A0C9UWR0_SPHS4</name>
<dbReference type="Proteomes" id="UP000054279">
    <property type="component" value="Unassembled WGS sequence"/>
</dbReference>
<dbReference type="HOGENOM" id="CLU_1846359_0_0_1"/>
<organism evidence="1 2">
    <name type="scientific">Sphaerobolus stellatus (strain SS14)</name>
    <dbReference type="NCBI Taxonomy" id="990650"/>
    <lineage>
        <taxon>Eukaryota</taxon>
        <taxon>Fungi</taxon>
        <taxon>Dikarya</taxon>
        <taxon>Basidiomycota</taxon>
        <taxon>Agaricomycotina</taxon>
        <taxon>Agaricomycetes</taxon>
        <taxon>Phallomycetidae</taxon>
        <taxon>Geastrales</taxon>
        <taxon>Sphaerobolaceae</taxon>
        <taxon>Sphaerobolus</taxon>
    </lineage>
</organism>
<proteinExistence type="predicted"/>
<protein>
    <submittedName>
        <fullName evidence="1">Uncharacterized protein</fullName>
    </submittedName>
</protein>